<dbReference type="SUPFAM" id="SSF53474">
    <property type="entry name" value="alpha/beta-Hydrolases"/>
    <property type="match status" value="1"/>
</dbReference>
<dbReference type="FunFam" id="3.40.50.1820:FF:000089">
    <property type="entry name" value="Alpha/beta hydrolase"/>
    <property type="match status" value="1"/>
</dbReference>
<reference evidence="4" key="1">
    <citation type="submission" date="2020-02" db="EMBL/GenBank/DDBJ databases">
        <authorList>
            <person name="Meier V. D."/>
        </authorList>
    </citation>
    <scope>NUCLEOTIDE SEQUENCE</scope>
    <source>
        <strain evidence="4">AVDCRST_MAG51</strain>
    </source>
</reference>
<dbReference type="InterPro" id="IPR029058">
    <property type="entry name" value="AB_hydrolase_fold"/>
</dbReference>
<accession>A0A6J4Q8E6</accession>
<dbReference type="GO" id="GO:0016787">
    <property type="term" value="F:hydrolase activity"/>
    <property type="evidence" value="ECO:0007669"/>
    <property type="project" value="UniProtKB-KW"/>
</dbReference>
<feature type="domain" description="Alpha/beta hydrolase fold-3" evidence="3">
    <location>
        <begin position="81"/>
        <end position="287"/>
    </location>
</feature>
<proteinExistence type="inferred from homology"/>
<protein>
    <submittedName>
        <fullName evidence="4">Esterase/lipase</fullName>
    </submittedName>
</protein>
<gene>
    <name evidence="4" type="ORF">AVDCRST_MAG51-2927</name>
</gene>
<evidence type="ECO:0000256" key="1">
    <source>
        <dbReference type="ARBA" id="ARBA00010515"/>
    </source>
</evidence>
<dbReference type="InterPro" id="IPR013094">
    <property type="entry name" value="AB_hydrolase_3"/>
</dbReference>
<dbReference type="AlphaFoldDB" id="A0A6J4Q8E6"/>
<dbReference type="EMBL" id="CADCUX010000625">
    <property type="protein sequence ID" value="CAA9435811.1"/>
    <property type="molecule type" value="Genomic_DNA"/>
</dbReference>
<dbReference type="PANTHER" id="PTHR48081">
    <property type="entry name" value="AB HYDROLASE SUPERFAMILY PROTEIN C4A8.06C"/>
    <property type="match status" value="1"/>
</dbReference>
<evidence type="ECO:0000256" key="2">
    <source>
        <dbReference type="ARBA" id="ARBA00022801"/>
    </source>
</evidence>
<dbReference type="InterPro" id="IPR050300">
    <property type="entry name" value="GDXG_lipolytic_enzyme"/>
</dbReference>
<dbReference type="Pfam" id="PF07859">
    <property type="entry name" value="Abhydrolase_3"/>
    <property type="match status" value="1"/>
</dbReference>
<dbReference type="Gene3D" id="3.40.50.1820">
    <property type="entry name" value="alpha/beta hydrolase"/>
    <property type="match status" value="1"/>
</dbReference>
<keyword evidence="2" id="KW-0378">Hydrolase</keyword>
<dbReference type="PANTHER" id="PTHR48081:SF8">
    <property type="entry name" value="ALPHA_BETA HYDROLASE FOLD-3 DOMAIN-CONTAINING PROTEIN-RELATED"/>
    <property type="match status" value="1"/>
</dbReference>
<evidence type="ECO:0000259" key="3">
    <source>
        <dbReference type="Pfam" id="PF07859"/>
    </source>
</evidence>
<name>A0A6J4Q8E6_9BURK</name>
<organism evidence="4">
    <name type="scientific">uncultured Ramlibacter sp</name>
    <dbReference type="NCBI Taxonomy" id="260755"/>
    <lineage>
        <taxon>Bacteria</taxon>
        <taxon>Pseudomonadati</taxon>
        <taxon>Pseudomonadota</taxon>
        <taxon>Betaproteobacteria</taxon>
        <taxon>Burkholderiales</taxon>
        <taxon>Comamonadaceae</taxon>
        <taxon>Ramlibacter</taxon>
        <taxon>environmental samples</taxon>
    </lineage>
</organism>
<sequence>MLHPQAQALLRLIEEKGIPPTHTLTPVEAREFYRARRAVTQPAPPDVAQVRDLKAPGPAGDIALRLYRPAGSQAVQQLPVLVYYHGGGWVIGDLDTHDVLCRQLANGSGCAVVAVDYRMGPEHRFPAAVEDCWAATCWVAARAASMGLDASRLAVGGDSAGGNLAAVMSLMARDGGDLPIAFQLLIYPATDQRRQWPSHQANGQGYLLTTESMNYYHDHYIDDPKHDLDWHASPLLHPDHSKLPPAFVLTAGYDPLLDEGTAYAQKLSEAGTRASLVCFDRQIHGFITMGKVIDEANTAVRLCAAELRTALS</sequence>
<evidence type="ECO:0000313" key="4">
    <source>
        <dbReference type="EMBL" id="CAA9435811.1"/>
    </source>
</evidence>
<comment type="similarity">
    <text evidence="1">Belongs to the 'GDXG' lipolytic enzyme family.</text>
</comment>